<keyword evidence="2" id="KW-1185">Reference proteome</keyword>
<protein>
    <submittedName>
        <fullName evidence="1">Uncharacterized protein</fullName>
    </submittedName>
</protein>
<dbReference type="AlphaFoldDB" id="A0A1G4B1Y5"/>
<organism evidence="1 2">
    <name type="scientific">Colletotrichum orchidophilum</name>
    <dbReference type="NCBI Taxonomy" id="1209926"/>
    <lineage>
        <taxon>Eukaryota</taxon>
        <taxon>Fungi</taxon>
        <taxon>Dikarya</taxon>
        <taxon>Ascomycota</taxon>
        <taxon>Pezizomycotina</taxon>
        <taxon>Sordariomycetes</taxon>
        <taxon>Hypocreomycetidae</taxon>
        <taxon>Glomerellales</taxon>
        <taxon>Glomerellaceae</taxon>
        <taxon>Colletotrichum</taxon>
    </lineage>
</organism>
<proteinExistence type="predicted"/>
<accession>A0A1G4B1Y5</accession>
<evidence type="ECO:0000313" key="1">
    <source>
        <dbReference type="EMBL" id="OHE95387.1"/>
    </source>
</evidence>
<reference evidence="1 2" key="1">
    <citation type="submission" date="2016-09" db="EMBL/GenBank/DDBJ databases">
        <authorList>
            <person name="Capua I."/>
            <person name="De Benedictis P."/>
            <person name="Joannis T."/>
            <person name="Lombin L.H."/>
            <person name="Cattoli G."/>
        </authorList>
    </citation>
    <scope>NUCLEOTIDE SEQUENCE [LARGE SCALE GENOMIC DNA]</scope>
    <source>
        <strain evidence="1 2">IMI 309357</strain>
    </source>
</reference>
<name>A0A1G4B1Y5_9PEZI</name>
<dbReference type="Proteomes" id="UP000176998">
    <property type="component" value="Unassembled WGS sequence"/>
</dbReference>
<sequence length="83" mass="9233">MENPALYRYVLPAIPTPHPTLPILLPQPGRCIQTKLANPPSQSCTLGSDPFSNRVQMSPYQHKVCEFPRLAASKRPVTDRVGH</sequence>
<dbReference type="EMBL" id="MJBS01000083">
    <property type="protein sequence ID" value="OHE95387.1"/>
    <property type="molecule type" value="Genomic_DNA"/>
</dbReference>
<evidence type="ECO:0000313" key="2">
    <source>
        <dbReference type="Proteomes" id="UP000176998"/>
    </source>
</evidence>
<dbReference type="GeneID" id="34562398"/>
<dbReference type="RefSeq" id="XP_022472549.1">
    <property type="nucleotide sequence ID" value="XM_022620888.1"/>
</dbReference>
<gene>
    <name evidence="1" type="ORF">CORC01_09259</name>
</gene>
<comment type="caution">
    <text evidence="1">The sequence shown here is derived from an EMBL/GenBank/DDBJ whole genome shotgun (WGS) entry which is preliminary data.</text>
</comment>